<evidence type="ECO:0000313" key="2">
    <source>
        <dbReference type="EMBL" id="PJZ74751.1"/>
    </source>
</evidence>
<dbReference type="AlphaFoldDB" id="A0A2M9ZRZ9"/>
<sequence>MKNKILLLVLLLLALFGAFLFLEEKKEDVSEISYWEFPVSKIEYFPPSEQWLEKSGENFFTKEFSLTSKEEIKKGGAFITVSYFDKETNRKVEYEGGYNAENTFRDLGNLKIKDSEPLEEGKEPSSSLNVGEGAPTIIVYSGNSSRKVRIGKKHAMGSNRVILELGKPQMILSAYSYIFERFQKGPVEFRQKQLVNPGKELVKEISYLEEGGKYVKVENHPFQEKAAKKNFWRRTTGSIVFLDPNLGDSLHRAVTSLRVDLYPDEEKGAGLLIGNYLAPDDPHSQYALSTLKVKFTDGNELTFRFYKPTDLGDKKYTPVVRIWNGSFKESPAYVNEDTVRKIKESANLISAAAAYHKPDSTSAIQR</sequence>
<proteinExistence type="predicted"/>
<name>A0A2M9ZRZ9_9LEPT</name>
<evidence type="ECO:0000313" key="4">
    <source>
        <dbReference type="Proteomes" id="UP000231990"/>
    </source>
</evidence>
<dbReference type="EMBL" id="NPDY01000001">
    <property type="protein sequence ID" value="PJZ71218.1"/>
    <property type="molecule type" value="Genomic_DNA"/>
</dbReference>
<evidence type="ECO:0000313" key="1">
    <source>
        <dbReference type="EMBL" id="PJZ71218.1"/>
    </source>
</evidence>
<evidence type="ECO:0000313" key="3">
    <source>
        <dbReference type="Proteomes" id="UP000231962"/>
    </source>
</evidence>
<dbReference type="RefSeq" id="WP_100712160.1">
    <property type="nucleotide sequence ID" value="NZ_NPDY01000001.1"/>
</dbReference>
<organism evidence="2 4">
    <name type="scientific">Leptospira perolatii</name>
    <dbReference type="NCBI Taxonomy" id="2023191"/>
    <lineage>
        <taxon>Bacteria</taxon>
        <taxon>Pseudomonadati</taxon>
        <taxon>Spirochaetota</taxon>
        <taxon>Spirochaetia</taxon>
        <taxon>Leptospirales</taxon>
        <taxon>Leptospiraceae</taxon>
        <taxon>Leptospira</taxon>
    </lineage>
</organism>
<keyword evidence="3" id="KW-1185">Reference proteome</keyword>
<dbReference type="OrthoDB" id="340230at2"/>
<dbReference type="EMBL" id="NPDZ01000001">
    <property type="protein sequence ID" value="PJZ74751.1"/>
    <property type="molecule type" value="Genomic_DNA"/>
</dbReference>
<accession>A0A2M9ZRZ9</accession>
<comment type="caution">
    <text evidence="2">The sequence shown here is derived from an EMBL/GenBank/DDBJ whole genome shotgun (WGS) entry which is preliminary data.</text>
</comment>
<reference evidence="3 4" key="1">
    <citation type="submission" date="2017-07" db="EMBL/GenBank/DDBJ databases">
        <title>Leptospira spp. isolated from tropical soils.</title>
        <authorList>
            <person name="Thibeaux R."/>
            <person name="Iraola G."/>
            <person name="Ferres I."/>
            <person name="Bierque E."/>
            <person name="Girault D."/>
            <person name="Soupe-Gilbert M.-E."/>
            <person name="Picardeau M."/>
            <person name="Goarant C."/>
        </authorList>
    </citation>
    <scope>NUCLEOTIDE SEQUENCE [LARGE SCALE GENOMIC DNA]</scope>
    <source>
        <strain evidence="2 4">FH1-B-B1</strain>
        <strain evidence="1 3">FH1-B-C1</strain>
    </source>
</reference>
<dbReference type="Proteomes" id="UP000231962">
    <property type="component" value="Unassembled WGS sequence"/>
</dbReference>
<gene>
    <name evidence="1" type="ORF">CH360_01510</name>
    <name evidence="2" type="ORF">CH373_01510</name>
</gene>
<dbReference type="Proteomes" id="UP000231990">
    <property type="component" value="Unassembled WGS sequence"/>
</dbReference>
<evidence type="ECO:0008006" key="5">
    <source>
        <dbReference type="Google" id="ProtNLM"/>
    </source>
</evidence>
<protein>
    <recommendedName>
        <fullName evidence="5">DUF4340 domain-containing protein</fullName>
    </recommendedName>
</protein>